<keyword evidence="4" id="KW-0808">Transferase</keyword>
<dbReference type="Pfam" id="PF13649">
    <property type="entry name" value="Methyltransf_25"/>
    <property type="match status" value="1"/>
</dbReference>
<keyword evidence="2" id="KW-0472">Membrane</keyword>
<organism evidence="4 5">
    <name type="scientific">Streptomyces klenkii</name>
    <dbReference type="NCBI Taxonomy" id="1420899"/>
    <lineage>
        <taxon>Bacteria</taxon>
        <taxon>Bacillati</taxon>
        <taxon>Actinomycetota</taxon>
        <taxon>Actinomycetes</taxon>
        <taxon>Kitasatosporales</taxon>
        <taxon>Streptomycetaceae</taxon>
        <taxon>Streptomyces</taxon>
    </lineage>
</organism>
<reference evidence="4 5" key="1">
    <citation type="journal article" date="2015" name="Antonie Van Leeuwenhoek">
        <title>Streptomyces klenkii sp. nov., isolated from deep marine sediment.</title>
        <authorList>
            <person name="Veyisoglu A."/>
            <person name="Sahin N."/>
        </authorList>
    </citation>
    <scope>NUCLEOTIDE SEQUENCE [LARGE SCALE GENOMIC DNA]</scope>
    <source>
        <strain evidence="4 5">KCTC 29202</strain>
    </source>
</reference>
<sequence length="343" mass="36085">MTVSRCARTSCISAAIRVRSSSRAASARSSRSTCKWSTWSASEVTSLRRLSAHSPKARATRSTARGPYERVAHRLCCGCVNALPAFGRRGPVRVLEVGAGTGTVTRAIAARLGPGDRMEAVELNPAFVRMLTRALRRDAALAPFSGQIRVIPESITELPLTEHTYDVIVSCLPFTNFPPEVVRSILERYLAALVPGGHLTYFGYLGTQLARNLVSTRAAAARHRAAGAAGLPYRSMAPYSLAAGAVWACAEAGAGYAGAASLRRLVPPRLHGEAGLLLIAAAAVACAVLIAPVLRAALAVRARRATAREGTGAPVAGTVRRRVAGPSPAGLPGRSRERRPAPE</sequence>
<dbReference type="Gene3D" id="3.40.50.150">
    <property type="entry name" value="Vaccinia Virus protein VP39"/>
    <property type="match status" value="1"/>
</dbReference>
<dbReference type="GO" id="GO:0032259">
    <property type="term" value="P:methylation"/>
    <property type="evidence" value="ECO:0007669"/>
    <property type="project" value="UniProtKB-KW"/>
</dbReference>
<accession>A0A3B0BGF6</accession>
<evidence type="ECO:0000313" key="5">
    <source>
        <dbReference type="Proteomes" id="UP000270343"/>
    </source>
</evidence>
<dbReference type="CDD" id="cd02440">
    <property type="entry name" value="AdoMet_MTases"/>
    <property type="match status" value="1"/>
</dbReference>
<feature type="transmembrane region" description="Helical" evidence="2">
    <location>
        <begin position="274"/>
        <end position="294"/>
    </location>
</feature>
<dbReference type="OrthoDB" id="3528482at2"/>
<gene>
    <name evidence="4" type="ORF">D7231_15735</name>
</gene>
<evidence type="ECO:0000259" key="3">
    <source>
        <dbReference type="Pfam" id="PF13649"/>
    </source>
</evidence>
<dbReference type="Proteomes" id="UP000270343">
    <property type="component" value="Unassembled WGS sequence"/>
</dbReference>
<dbReference type="AlphaFoldDB" id="A0A3B0BGF6"/>
<evidence type="ECO:0000313" key="4">
    <source>
        <dbReference type="EMBL" id="RKN71780.1"/>
    </source>
</evidence>
<keyword evidence="2" id="KW-0812">Transmembrane</keyword>
<feature type="domain" description="Methyltransferase" evidence="3">
    <location>
        <begin position="94"/>
        <end position="197"/>
    </location>
</feature>
<feature type="region of interest" description="Disordered" evidence="1">
    <location>
        <begin position="309"/>
        <end position="343"/>
    </location>
</feature>
<name>A0A3B0BGF6_9ACTN</name>
<evidence type="ECO:0000256" key="2">
    <source>
        <dbReference type="SAM" id="Phobius"/>
    </source>
</evidence>
<keyword evidence="2" id="KW-1133">Transmembrane helix</keyword>
<dbReference type="InterPro" id="IPR041698">
    <property type="entry name" value="Methyltransf_25"/>
</dbReference>
<protein>
    <submittedName>
        <fullName evidence="4">Class I SAM-dependent methyltransferase</fullName>
    </submittedName>
</protein>
<dbReference type="EMBL" id="RBAM01000006">
    <property type="protein sequence ID" value="RKN71780.1"/>
    <property type="molecule type" value="Genomic_DNA"/>
</dbReference>
<keyword evidence="4" id="KW-0489">Methyltransferase</keyword>
<dbReference type="InterPro" id="IPR029063">
    <property type="entry name" value="SAM-dependent_MTases_sf"/>
</dbReference>
<dbReference type="SUPFAM" id="SSF53335">
    <property type="entry name" value="S-adenosyl-L-methionine-dependent methyltransferases"/>
    <property type="match status" value="1"/>
</dbReference>
<dbReference type="GO" id="GO:0008168">
    <property type="term" value="F:methyltransferase activity"/>
    <property type="evidence" value="ECO:0007669"/>
    <property type="project" value="UniProtKB-KW"/>
</dbReference>
<feature type="compositionally biased region" description="Basic and acidic residues" evidence="1">
    <location>
        <begin position="334"/>
        <end position="343"/>
    </location>
</feature>
<comment type="caution">
    <text evidence="4">The sequence shown here is derived from an EMBL/GenBank/DDBJ whole genome shotgun (WGS) entry which is preliminary data.</text>
</comment>
<keyword evidence="5" id="KW-1185">Reference proteome</keyword>
<evidence type="ECO:0000256" key="1">
    <source>
        <dbReference type="SAM" id="MobiDB-lite"/>
    </source>
</evidence>
<proteinExistence type="predicted"/>